<dbReference type="PATRIC" id="fig|991778.3.peg.234"/>
<dbReference type="EMBL" id="AFAR01000014">
    <property type="protein sequence ID" value="EGF29751.1"/>
    <property type="molecule type" value="Genomic_DNA"/>
</dbReference>
<evidence type="ECO:0000256" key="1">
    <source>
        <dbReference type="SAM" id="MobiDB-lite"/>
    </source>
</evidence>
<name>F2AKQ0_RHOBT</name>
<evidence type="ECO:0000313" key="3">
    <source>
        <dbReference type="Proteomes" id="UP000006222"/>
    </source>
</evidence>
<organism evidence="2 3">
    <name type="scientific">Rhodopirellula baltica WH47</name>
    <dbReference type="NCBI Taxonomy" id="991778"/>
    <lineage>
        <taxon>Bacteria</taxon>
        <taxon>Pseudomonadati</taxon>
        <taxon>Planctomycetota</taxon>
        <taxon>Planctomycetia</taxon>
        <taxon>Pirellulales</taxon>
        <taxon>Pirellulaceae</taxon>
        <taxon>Rhodopirellula</taxon>
    </lineage>
</organism>
<reference evidence="2 3" key="1">
    <citation type="journal article" date="2013" name="Mar. Genomics">
        <title>Expression of sulfatases in Rhodopirellula baltica and the diversity of sulfatases in the genus Rhodopirellula.</title>
        <authorList>
            <person name="Wegner C.E."/>
            <person name="Richter-Heitmann T."/>
            <person name="Klindworth A."/>
            <person name="Klockow C."/>
            <person name="Richter M."/>
            <person name="Achstetter T."/>
            <person name="Glockner F.O."/>
            <person name="Harder J."/>
        </authorList>
    </citation>
    <scope>NUCLEOTIDE SEQUENCE [LARGE SCALE GENOMIC DNA]</scope>
    <source>
        <strain evidence="2 3">WH47</strain>
    </source>
</reference>
<dbReference type="Proteomes" id="UP000006222">
    <property type="component" value="Unassembled WGS sequence"/>
</dbReference>
<evidence type="ECO:0000313" key="2">
    <source>
        <dbReference type="EMBL" id="EGF29751.1"/>
    </source>
</evidence>
<feature type="region of interest" description="Disordered" evidence="1">
    <location>
        <begin position="1"/>
        <end position="27"/>
    </location>
</feature>
<comment type="caution">
    <text evidence="2">The sequence shown here is derived from an EMBL/GenBank/DDBJ whole genome shotgun (WGS) entry which is preliminary data.</text>
</comment>
<gene>
    <name evidence="2" type="ORF">RBWH47_01575</name>
</gene>
<accession>F2AKQ0</accession>
<dbReference type="AlphaFoldDB" id="F2AKQ0"/>
<proteinExistence type="predicted"/>
<protein>
    <submittedName>
        <fullName evidence="2">Uncharacterized protein</fullName>
    </submittedName>
</protein>
<sequence length="42" mass="4560">MRARIQRVPGLVPALPPAPPKDFSGELLPATQTDYFLPIASK</sequence>